<evidence type="ECO:0000256" key="3">
    <source>
        <dbReference type="ARBA" id="ARBA00023237"/>
    </source>
</evidence>
<dbReference type="PANTHER" id="PTHR30604">
    <property type="entry name" value="PROTEIN TRANSPORT PROTEIN HOFQ"/>
    <property type="match status" value="1"/>
</dbReference>
<evidence type="ECO:0000259" key="4">
    <source>
        <dbReference type="SMART" id="SM00965"/>
    </source>
</evidence>
<dbReference type="Gene3D" id="2.60.40.3470">
    <property type="match status" value="1"/>
</dbReference>
<dbReference type="Pfam" id="PF07660">
    <property type="entry name" value="STN"/>
    <property type="match status" value="1"/>
</dbReference>
<keyword evidence="1" id="KW-0813">Transport</keyword>
<keyword evidence="2" id="KW-0472">Membrane</keyword>
<accession>A0A6N0HU24</accession>
<dbReference type="InterPro" id="IPR011662">
    <property type="entry name" value="Secretin/TonB_short_N"/>
</dbReference>
<reference evidence="5 6" key="1">
    <citation type="submission" date="2020-05" db="EMBL/GenBank/DDBJ databases">
        <title>Horizontal transmission and recombination maintain forever young bacterial symbiont genomes.</title>
        <authorList>
            <person name="Russell S.L."/>
            <person name="Pepper-Tunick E."/>
            <person name="Svedberg J."/>
            <person name="Byrne A."/>
            <person name="Ruelas Castillo J."/>
            <person name="Vollmers C."/>
            <person name="Beinart R.A."/>
            <person name="Corbett-Detig R."/>
        </authorList>
    </citation>
    <scope>NUCLEOTIDE SEQUENCE [LARGE SCALE GENOMIC DNA]</scope>
    <source>
        <strain evidence="5">Santa_Monica_outfall</strain>
    </source>
</reference>
<dbReference type="SMART" id="SM00965">
    <property type="entry name" value="STN"/>
    <property type="match status" value="1"/>
</dbReference>
<organism evidence="5 6">
    <name type="scientific">Candidatus Reidiella endopervernicosa</name>
    <dbReference type="NCBI Taxonomy" id="2738883"/>
    <lineage>
        <taxon>Bacteria</taxon>
        <taxon>Pseudomonadati</taxon>
        <taxon>Pseudomonadota</taxon>
        <taxon>Gammaproteobacteria</taxon>
        <taxon>Candidatus Reidiella</taxon>
    </lineage>
</organism>
<dbReference type="Pfam" id="PF03958">
    <property type="entry name" value="Secretin_N"/>
    <property type="match status" value="1"/>
</dbReference>
<dbReference type="InterPro" id="IPR005644">
    <property type="entry name" value="NolW-like"/>
</dbReference>
<protein>
    <submittedName>
        <fullName evidence="5">Secretin and TonB N-terminal domain-containing protein</fullName>
    </submittedName>
</protein>
<dbReference type="AlphaFoldDB" id="A0A6N0HU24"/>
<evidence type="ECO:0000256" key="2">
    <source>
        <dbReference type="ARBA" id="ARBA00023136"/>
    </source>
</evidence>
<name>A0A6N0HU24_9GAMM</name>
<proteinExistence type="predicted"/>
<evidence type="ECO:0000313" key="5">
    <source>
        <dbReference type="EMBL" id="QKQ25687.1"/>
    </source>
</evidence>
<gene>
    <name evidence="5" type="ORF">HUE57_04805</name>
</gene>
<dbReference type="Proteomes" id="UP000509658">
    <property type="component" value="Chromosome"/>
</dbReference>
<dbReference type="RefSeq" id="WP_174672813.1">
    <property type="nucleotide sequence ID" value="NZ_CP054491.1"/>
</dbReference>
<dbReference type="GO" id="GO:0019867">
    <property type="term" value="C:outer membrane"/>
    <property type="evidence" value="ECO:0007669"/>
    <property type="project" value="InterPro"/>
</dbReference>
<dbReference type="Gene3D" id="3.30.1370.130">
    <property type="match status" value="1"/>
</dbReference>
<dbReference type="Pfam" id="PF11741">
    <property type="entry name" value="AMIN"/>
    <property type="match status" value="1"/>
</dbReference>
<evidence type="ECO:0000313" key="6">
    <source>
        <dbReference type="Proteomes" id="UP000509658"/>
    </source>
</evidence>
<keyword evidence="6" id="KW-1185">Reference proteome</keyword>
<dbReference type="EMBL" id="CP054491">
    <property type="protein sequence ID" value="QKQ25687.1"/>
    <property type="molecule type" value="Genomic_DNA"/>
</dbReference>
<dbReference type="Gene3D" id="3.30.1370.120">
    <property type="match status" value="1"/>
</dbReference>
<dbReference type="PANTHER" id="PTHR30604:SF1">
    <property type="entry name" value="DNA UTILIZATION PROTEIN HOFQ"/>
    <property type="match status" value="1"/>
</dbReference>
<dbReference type="InterPro" id="IPR051808">
    <property type="entry name" value="Type_IV_pilus_biogenesis"/>
</dbReference>
<evidence type="ECO:0000256" key="1">
    <source>
        <dbReference type="ARBA" id="ARBA00022448"/>
    </source>
</evidence>
<dbReference type="KEGG" id="rev:HUE57_04805"/>
<dbReference type="InterPro" id="IPR021731">
    <property type="entry name" value="AMIN_dom"/>
</dbReference>
<feature type="domain" description="Secretin/TonB short N-terminal" evidence="4">
    <location>
        <begin position="146"/>
        <end position="194"/>
    </location>
</feature>
<keyword evidence="3" id="KW-0998">Cell outer membrane</keyword>
<sequence length="359" mass="39112">MSDEIESVDFRRGDNGEGKIVIKLSNPSTPIDMHLEGGKVVVDFIENNVPEQLQQRLDVVDFATPVKFIETINLRDNARLSVTTVGDYEHSGYQTDNTYTVEFRPLSEEEIATKREKEFKGERLSLNFQNIEVRAILQLIADFTGLNIVVSDSVRGNLTLRLQNVPWDQALDIILKSKGLDMRQTNNVVMVAPAAEIAAREKLELEAAQQITELAPLRTEFIQINYAKASDISTLLKSDSKNLLSGRGSVSVDARTNILLVQETSDKLAEIRGVIAKLDIPVRQVMIESRIVVASNDFSKALGTKLGYSGVVSDDIGGNNTLAVTGSGAGADSMVGSGESIPGNGVSPLYLSQTSTIET</sequence>
<dbReference type="InterPro" id="IPR038591">
    <property type="entry name" value="NolW-like_sf"/>
</dbReference>